<accession>M3Y1D5</accession>
<feature type="compositionally biased region" description="Basic and acidic residues" evidence="1">
    <location>
        <begin position="33"/>
        <end position="47"/>
    </location>
</feature>
<protein>
    <submittedName>
        <fullName evidence="2">Uncharacterized protein</fullName>
    </submittedName>
</protein>
<organism evidence="2">
    <name type="scientific">Mustela putorius furo</name>
    <name type="common">European domestic ferret</name>
    <name type="synonym">Mustela furo</name>
    <dbReference type="NCBI Taxonomy" id="9669"/>
    <lineage>
        <taxon>Eukaryota</taxon>
        <taxon>Metazoa</taxon>
        <taxon>Chordata</taxon>
        <taxon>Craniata</taxon>
        <taxon>Vertebrata</taxon>
        <taxon>Euteleostomi</taxon>
        <taxon>Mammalia</taxon>
        <taxon>Eutheria</taxon>
        <taxon>Laurasiatheria</taxon>
        <taxon>Carnivora</taxon>
        <taxon>Caniformia</taxon>
        <taxon>Musteloidea</taxon>
        <taxon>Mustelidae</taxon>
        <taxon>Mustelinae</taxon>
        <taxon>Mustela</taxon>
    </lineage>
</organism>
<dbReference type="HOGENOM" id="CLU_2031950_0_0_1"/>
<proteinExistence type="predicted"/>
<dbReference type="EMBL" id="AEYP01067035">
    <property type="status" value="NOT_ANNOTATED_CDS"/>
    <property type="molecule type" value="Genomic_DNA"/>
</dbReference>
<name>M3Y1D5_MUSPF</name>
<sequence length="122" mass="12888">AKAYLRIGIVLLPQGSGRVGGGPPSLPAARQGETLEKPRAADRDQHVLSEPASLGNRKAAPGAGKRCRARAQGWGRPAPRRMPGRAGWKNANMRLHCGPKDGIHRSKTAEPTCSPALNDGSR</sequence>
<feature type="region of interest" description="Disordered" evidence="1">
    <location>
        <begin position="14"/>
        <end position="122"/>
    </location>
</feature>
<evidence type="ECO:0000313" key="2">
    <source>
        <dbReference type="Ensembl" id="ENSMPUP00000005136.1"/>
    </source>
</evidence>
<evidence type="ECO:0000256" key="1">
    <source>
        <dbReference type="SAM" id="MobiDB-lite"/>
    </source>
</evidence>
<reference evidence="2" key="1">
    <citation type="submission" date="2024-06" db="UniProtKB">
        <authorList>
            <consortium name="Ensembl"/>
        </authorList>
    </citation>
    <scope>IDENTIFICATION</scope>
</reference>
<dbReference type="AlphaFoldDB" id="M3Y1D5"/>
<feature type="compositionally biased region" description="Basic and acidic residues" evidence="1">
    <location>
        <begin position="98"/>
        <end position="108"/>
    </location>
</feature>
<dbReference type="Ensembl" id="ENSMPUT00000005223.1">
    <property type="protein sequence ID" value="ENSMPUP00000005136.1"/>
    <property type="gene ID" value="ENSMPUG00000005174.1"/>
</dbReference>
<dbReference type="InParanoid" id="M3Y1D5"/>